<name>A0A9X1VFV9_9BACT</name>
<accession>A0A9X1VFV9</accession>
<dbReference type="RefSeq" id="WP_241935627.1">
    <property type="nucleotide sequence ID" value="NZ_JALBGC010000002.1"/>
</dbReference>
<evidence type="ECO:0000313" key="1">
    <source>
        <dbReference type="EMBL" id="MCI1187352.1"/>
    </source>
</evidence>
<dbReference type="Proteomes" id="UP001139193">
    <property type="component" value="Unassembled WGS sequence"/>
</dbReference>
<sequence length="238" mass="27567">MSVKLRKLIAHYEAEKAALIAQRAECLEEWDYGMARRFTKALAVVSQQLHTLYHLHDPQHEKKARLAKRIELLAASTALNTGYLHRYELERIAVAQQELDALQALTREQTAAPQATQLQEALMRLLQGPITAFTLVFDPVKRLYCNCRLVRRTLLLILPEVQRHRASHLLRKKQLRFLQGLGFRLYDQQDKLILITPFAVPEDVAHVKSILARLALDGLLYQELLEHAYISYREPDMR</sequence>
<reference evidence="1" key="1">
    <citation type="submission" date="2022-03" db="EMBL/GenBank/DDBJ databases">
        <title>Bacterial whole genome sequence for Hymenobacter sp. DH14.</title>
        <authorList>
            <person name="Le V."/>
        </authorList>
    </citation>
    <scope>NUCLEOTIDE SEQUENCE</scope>
    <source>
        <strain evidence="1">DH14</strain>
    </source>
</reference>
<protein>
    <submittedName>
        <fullName evidence="1">Uncharacterized protein</fullName>
    </submittedName>
</protein>
<gene>
    <name evidence="1" type="ORF">MON38_07965</name>
</gene>
<evidence type="ECO:0000313" key="2">
    <source>
        <dbReference type="Proteomes" id="UP001139193"/>
    </source>
</evidence>
<dbReference type="AlphaFoldDB" id="A0A9X1VFV9"/>
<comment type="caution">
    <text evidence="1">The sequence shown here is derived from an EMBL/GenBank/DDBJ whole genome shotgun (WGS) entry which is preliminary data.</text>
</comment>
<keyword evidence="2" id="KW-1185">Reference proteome</keyword>
<proteinExistence type="predicted"/>
<organism evidence="1 2">
    <name type="scientific">Hymenobacter cyanobacteriorum</name>
    <dbReference type="NCBI Taxonomy" id="2926463"/>
    <lineage>
        <taxon>Bacteria</taxon>
        <taxon>Pseudomonadati</taxon>
        <taxon>Bacteroidota</taxon>
        <taxon>Cytophagia</taxon>
        <taxon>Cytophagales</taxon>
        <taxon>Hymenobacteraceae</taxon>
        <taxon>Hymenobacter</taxon>
    </lineage>
</organism>
<dbReference type="EMBL" id="JALBGC010000002">
    <property type="protein sequence ID" value="MCI1187352.1"/>
    <property type="molecule type" value="Genomic_DNA"/>
</dbReference>